<accession>A0A9D1PRW5</accession>
<gene>
    <name evidence="1" type="ORF">IAB12_02180</name>
</gene>
<evidence type="ECO:0000313" key="2">
    <source>
        <dbReference type="Proteomes" id="UP000823936"/>
    </source>
</evidence>
<dbReference type="Proteomes" id="UP000823936">
    <property type="component" value="Unassembled WGS sequence"/>
</dbReference>
<comment type="caution">
    <text evidence="1">The sequence shown here is derived from an EMBL/GenBank/DDBJ whole genome shotgun (WGS) entry which is preliminary data.</text>
</comment>
<reference evidence="1" key="1">
    <citation type="journal article" date="2021" name="PeerJ">
        <title>Extensive microbial diversity within the chicken gut microbiome revealed by metagenomics and culture.</title>
        <authorList>
            <person name="Gilroy R."/>
            <person name="Ravi A."/>
            <person name="Getino M."/>
            <person name="Pursley I."/>
            <person name="Horton D.L."/>
            <person name="Alikhan N.F."/>
            <person name="Baker D."/>
            <person name="Gharbi K."/>
            <person name="Hall N."/>
            <person name="Watson M."/>
            <person name="Adriaenssens E.M."/>
            <person name="Foster-Nyarko E."/>
            <person name="Jarju S."/>
            <person name="Secka A."/>
            <person name="Antonio M."/>
            <person name="Oren A."/>
            <person name="Chaudhuri R.R."/>
            <person name="La Ragione R."/>
            <person name="Hildebrand F."/>
            <person name="Pallen M.J."/>
        </authorList>
    </citation>
    <scope>NUCLEOTIDE SEQUENCE</scope>
    <source>
        <strain evidence="1">Gambia11-129</strain>
    </source>
</reference>
<organism evidence="1 2">
    <name type="scientific">Candidatus Ornithospirochaeta avicola</name>
    <dbReference type="NCBI Taxonomy" id="2840896"/>
    <lineage>
        <taxon>Bacteria</taxon>
        <taxon>Pseudomonadati</taxon>
        <taxon>Spirochaetota</taxon>
        <taxon>Spirochaetia</taxon>
        <taxon>Spirochaetales</taxon>
        <taxon>Spirochaetaceae</taxon>
        <taxon>Spirochaetaceae incertae sedis</taxon>
        <taxon>Candidatus Ornithospirochaeta</taxon>
    </lineage>
</organism>
<proteinExistence type="predicted"/>
<sequence length="118" mass="13504">MSEKYQRPDHIRVVKAVCVEFGNNDDTWTWCYLDVREALTKAKELLLKLEPDERLVVGTAYCGQNLRTGEILELVPSEDDLEIGGVKYGDYKEELLRIEPADFSSWPEGTPEHIFGDV</sequence>
<evidence type="ECO:0000313" key="1">
    <source>
        <dbReference type="EMBL" id="HIV98571.1"/>
    </source>
</evidence>
<name>A0A9D1PRW5_9SPIO</name>
<protein>
    <submittedName>
        <fullName evidence="1">Uncharacterized protein</fullName>
    </submittedName>
</protein>
<dbReference type="EMBL" id="DXHU01000006">
    <property type="protein sequence ID" value="HIV98571.1"/>
    <property type="molecule type" value="Genomic_DNA"/>
</dbReference>
<reference evidence="1" key="2">
    <citation type="submission" date="2021-04" db="EMBL/GenBank/DDBJ databases">
        <authorList>
            <person name="Gilroy R."/>
        </authorList>
    </citation>
    <scope>NUCLEOTIDE SEQUENCE</scope>
    <source>
        <strain evidence="1">Gambia11-129</strain>
    </source>
</reference>
<dbReference type="AlphaFoldDB" id="A0A9D1PRW5"/>